<evidence type="ECO:0000313" key="2">
    <source>
        <dbReference type="EMBL" id="GAB48963.1"/>
    </source>
</evidence>
<evidence type="ECO:0000313" key="3">
    <source>
        <dbReference type="Proteomes" id="UP000004367"/>
    </source>
</evidence>
<dbReference type="RefSeq" id="WP_009482861.1">
    <property type="nucleotide sequence ID" value="NZ_BAFE01000068.1"/>
</dbReference>
<dbReference type="eggNOG" id="ENOG5032NEZ">
    <property type="taxonomic scope" value="Bacteria"/>
</dbReference>
<reference evidence="2 3" key="1">
    <citation type="submission" date="2012-02" db="EMBL/GenBank/DDBJ databases">
        <title>Whole genome shotgun sequence of Mobilicoccus pelagius NBRC 104925.</title>
        <authorList>
            <person name="Yoshida Y."/>
            <person name="Hosoyama A."/>
            <person name="Tsuchikane K."/>
            <person name="Katsumata H."/>
            <person name="Yamazaki S."/>
            <person name="Fujita N."/>
        </authorList>
    </citation>
    <scope>NUCLEOTIDE SEQUENCE [LARGE SCALE GENOMIC DNA]</scope>
    <source>
        <strain evidence="2 3">NBRC 104925</strain>
    </source>
</reference>
<comment type="caution">
    <text evidence="2">The sequence shown here is derived from an EMBL/GenBank/DDBJ whole genome shotgun (WGS) entry which is preliminary data.</text>
</comment>
<dbReference type="Pfam" id="PF14062">
    <property type="entry name" value="DUF4253"/>
    <property type="match status" value="1"/>
</dbReference>
<feature type="domain" description="DUF4253" evidence="1">
    <location>
        <begin position="159"/>
        <end position="265"/>
    </location>
</feature>
<name>H5UTA5_9MICO</name>
<dbReference type="Proteomes" id="UP000004367">
    <property type="component" value="Unassembled WGS sequence"/>
</dbReference>
<dbReference type="AlphaFoldDB" id="H5UTA5"/>
<accession>H5UTA5</accession>
<dbReference type="InterPro" id="IPR025349">
    <property type="entry name" value="DUF4253"/>
</dbReference>
<proteinExistence type="predicted"/>
<dbReference type="EMBL" id="BAFE01000068">
    <property type="protein sequence ID" value="GAB48963.1"/>
    <property type="molecule type" value="Genomic_DNA"/>
</dbReference>
<dbReference type="STRING" id="1089455.MOPEL_091_00080"/>
<keyword evidence="3" id="KW-1185">Reference proteome</keyword>
<gene>
    <name evidence="2" type="ORF">MOPEL_091_00080</name>
</gene>
<evidence type="ECO:0000259" key="1">
    <source>
        <dbReference type="Pfam" id="PF14062"/>
    </source>
</evidence>
<organism evidence="2 3">
    <name type="scientific">Mobilicoccus pelagius NBRC 104925</name>
    <dbReference type="NCBI Taxonomy" id="1089455"/>
    <lineage>
        <taxon>Bacteria</taxon>
        <taxon>Bacillati</taxon>
        <taxon>Actinomycetota</taxon>
        <taxon>Actinomycetes</taxon>
        <taxon>Micrococcales</taxon>
        <taxon>Dermatophilaceae</taxon>
        <taxon>Mobilicoccus</taxon>
    </lineage>
</organism>
<protein>
    <recommendedName>
        <fullName evidence="1">DUF4253 domain-containing protein</fullName>
    </recommendedName>
</protein>
<sequence length="265" mass="29313">MIPADLTPLRATPGPLPPAGTPTVARIALPPGRPITAASIGGDGVWATDEAVRSRGDLIPRLQAAFPVTGLWPMALEDRPHDDDWPRGWPSLEAGPEPRSAEEFLHHEWDMNVGPGSEYQDEWDVAFRPWPGLRTPTTPGTRAQLKDRAVRQLLDQPGRLVLVPTPRPEDVFLVLGPMAYNGRPGPRETTAVLRSWGDRYGVLPVGFSFDTMALVVRRPPRSPAEAHGAGVELKAFCSDMFTNYETKDDVTTFMTDATTWEFWWD</sequence>